<dbReference type="AlphaFoldDB" id="A0A2N0BBX6"/>
<gene>
    <name evidence="2" type="ORF">CH379_019100</name>
    <name evidence="3" type="ORF">CH379_04755</name>
</gene>
<dbReference type="EMBL" id="NPEF01000031">
    <property type="protein sequence ID" value="PJZ94015.1"/>
    <property type="molecule type" value="Genomic_DNA"/>
</dbReference>
<sequence>MVQRGLQKIFHSYGEKVQNVLSGIKFDLESEDAVKVITDYLIRELGTKFPELTRKEVEDFTREAWEIGQAYEVGVKDITPRINQDALDFFGRLNNADYGKLFNSQSDVFEESIRSVLDGSKTKVEAIKALKERLGVDLTNKEISGRIEDIFRNKVYTSQNFSRIQRMHALGIAEVEIVAIMDAKTSPICRELNGRKFSVSEMNDFVEEFISTPTDENFWNKYRPPTAKEIRDFPSMKSSEILKALAVKCPPFHFRCRTTIVMFVKSVINRITGSGKTPVNGNIESPNKILKRDRNRIDERKKSLSGLEPDELVNKIASVQGNAVWNSEKLKAGWKKRISEGGSALFGKTEATYASKGLDVLKNFNTLYAYSTEDKKTKSKTYKFGFVQDQKDGGKFFVPVNAETFEIENLFQLDSEKFTDSFLKVA</sequence>
<dbReference type="Pfam" id="PF04233">
    <property type="entry name" value="Phage_Mu_F"/>
    <property type="match status" value="1"/>
</dbReference>
<accession>A0A2N0BBX6</accession>
<dbReference type="RefSeq" id="WP_100764708.1">
    <property type="nucleotide sequence ID" value="NZ_NPEF02000032.1"/>
</dbReference>
<protein>
    <submittedName>
        <fullName evidence="3">Phage head morphogenesis protein</fullName>
    </submittedName>
</protein>
<reference evidence="2" key="3">
    <citation type="submission" date="2023-10" db="EMBL/GenBank/DDBJ databases">
        <authorList>
            <person name="Picardeau M."/>
            <person name="Thibeaux R."/>
        </authorList>
    </citation>
    <scope>NUCLEOTIDE SEQUENCE</scope>
    <source>
        <strain evidence="2">ATI7-C-A5</strain>
    </source>
</reference>
<dbReference type="OrthoDB" id="9813502at2"/>
<feature type="domain" description="Phage head morphogenesis" evidence="1">
    <location>
        <begin position="112"/>
        <end position="260"/>
    </location>
</feature>
<reference evidence="2 4" key="2">
    <citation type="journal article" date="2018" name="Microb. Genom.">
        <title>Deciphering the unexplored Leptospira diversity from soils uncovers genomic evolution to virulence.</title>
        <authorList>
            <person name="Thibeaux R."/>
            <person name="Iraola G."/>
            <person name="Ferres I."/>
            <person name="Bierque E."/>
            <person name="Girault D."/>
            <person name="Soupe-Gilbert M.E."/>
            <person name="Picardeau M."/>
            <person name="Goarant C."/>
        </authorList>
    </citation>
    <scope>NUCLEOTIDE SEQUENCE [LARGE SCALE GENOMIC DNA]</scope>
    <source>
        <strain evidence="2 4">ATI7-C-A5</strain>
    </source>
</reference>
<proteinExistence type="predicted"/>
<evidence type="ECO:0000313" key="2">
    <source>
        <dbReference type="EMBL" id="MDV6237741.1"/>
    </source>
</evidence>
<evidence type="ECO:0000313" key="4">
    <source>
        <dbReference type="Proteomes" id="UP000232122"/>
    </source>
</evidence>
<organism evidence="3">
    <name type="scientific">Leptospira ellisii</name>
    <dbReference type="NCBI Taxonomy" id="2023197"/>
    <lineage>
        <taxon>Bacteria</taxon>
        <taxon>Pseudomonadati</taxon>
        <taxon>Spirochaetota</taxon>
        <taxon>Spirochaetia</taxon>
        <taxon>Leptospirales</taxon>
        <taxon>Leptospiraceae</taxon>
        <taxon>Leptospira</taxon>
    </lineage>
</organism>
<dbReference type="EMBL" id="NPEF02000032">
    <property type="protein sequence ID" value="MDV6237741.1"/>
    <property type="molecule type" value="Genomic_DNA"/>
</dbReference>
<reference evidence="3" key="1">
    <citation type="submission" date="2017-07" db="EMBL/GenBank/DDBJ databases">
        <title>Leptospira spp. isolated from tropical soils.</title>
        <authorList>
            <person name="Thibeaux R."/>
            <person name="Iraola G."/>
            <person name="Ferres I."/>
            <person name="Bierque E."/>
            <person name="Girault D."/>
            <person name="Soupe-Gilbert M.-E."/>
            <person name="Picardeau M."/>
            <person name="Goarant C."/>
        </authorList>
    </citation>
    <scope>NUCLEOTIDE SEQUENCE [LARGE SCALE GENOMIC DNA]</scope>
    <source>
        <strain evidence="3">ATI7-C-A5</strain>
    </source>
</reference>
<keyword evidence="4" id="KW-1185">Reference proteome</keyword>
<dbReference type="Proteomes" id="UP000232122">
    <property type="component" value="Unassembled WGS sequence"/>
</dbReference>
<evidence type="ECO:0000313" key="3">
    <source>
        <dbReference type="EMBL" id="PJZ94015.1"/>
    </source>
</evidence>
<comment type="caution">
    <text evidence="3">The sequence shown here is derived from an EMBL/GenBank/DDBJ whole genome shotgun (WGS) entry which is preliminary data.</text>
</comment>
<evidence type="ECO:0000259" key="1">
    <source>
        <dbReference type="Pfam" id="PF04233"/>
    </source>
</evidence>
<dbReference type="InterPro" id="IPR006528">
    <property type="entry name" value="Phage_head_morphogenesis_dom"/>
</dbReference>
<name>A0A2N0BBX6_9LEPT</name>